<dbReference type="Gene3D" id="3.40.33.10">
    <property type="entry name" value="CAP"/>
    <property type="match status" value="1"/>
</dbReference>
<dbReference type="EMBL" id="CACVAY010000100">
    <property type="protein sequence ID" value="CAA6820620.1"/>
    <property type="molecule type" value="Genomic_DNA"/>
</dbReference>
<dbReference type="PANTHER" id="PTHR31157:SF1">
    <property type="entry name" value="SCP DOMAIN-CONTAINING PROTEIN"/>
    <property type="match status" value="1"/>
</dbReference>
<dbReference type="InterPro" id="IPR035940">
    <property type="entry name" value="CAP_sf"/>
</dbReference>
<evidence type="ECO:0000313" key="2">
    <source>
        <dbReference type="EMBL" id="CAA6820620.1"/>
    </source>
</evidence>
<dbReference type="CDD" id="cd05379">
    <property type="entry name" value="CAP_bacterial"/>
    <property type="match status" value="1"/>
</dbReference>
<evidence type="ECO:0000259" key="1">
    <source>
        <dbReference type="Pfam" id="PF00188"/>
    </source>
</evidence>
<accession>A0A6S6TV54</accession>
<organism evidence="2">
    <name type="scientific">uncultured Thiotrichaceae bacterium</name>
    <dbReference type="NCBI Taxonomy" id="298394"/>
    <lineage>
        <taxon>Bacteria</taxon>
        <taxon>Pseudomonadati</taxon>
        <taxon>Pseudomonadota</taxon>
        <taxon>Gammaproteobacteria</taxon>
        <taxon>Thiotrichales</taxon>
        <taxon>Thiotrichaceae</taxon>
        <taxon>environmental samples</taxon>
    </lineage>
</organism>
<name>A0A6S6TV54_9GAMM</name>
<dbReference type="SUPFAM" id="SSF55797">
    <property type="entry name" value="PR-1-like"/>
    <property type="match status" value="1"/>
</dbReference>
<feature type="domain" description="SCP" evidence="1">
    <location>
        <begin position="57"/>
        <end position="181"/>
    </location>
</feature>
<gene>
    <name evidence="2" type="ORF">HELGO_WM19508</name>
</gene>
<dbReference type="AlphaFoldDB" id="A0A6S6TV54"/>
<dbReference type="PROSITE" id="PS51257">
    <property type="entry name" value="PROKAR_LIPOPROTEIN"/>
    <property type="match status" value="1"/>
</dbReference>
<dbReference type="PANTHER" id="PTHR31157">
    <property type="entry name" value="SCP DOMAIN-CONTAINING PROTEIN"/>
    <property type="match status" value="1"/>
</dbReference>
<reference evidence="2" key="1">
    <citation type="submission" date="2020-01" db="EMBL/GenBank/DDBJ databases">
        <authorList>
            <person name="Meier V. D."/>
            <person name="Meier V D."/>
        </authorList>
    </citation>
    <scope>NUCLEOTIDE SEQUENCE</scope>
    <source>
        <strain evidence="2">HLG_WM_MAG_07</strain>
    </source>
</reference>
<sequence>MFLNLRVDFTMNLVRPIAVLSLMLSVSACNTEELISSNASFRCEIPSEVQQAMLSRVNFYREQTVNCGGQIFNGAPALTWNSQLEAAAQVHANDMAKYDFFSHVGSDGSDGALRIEDQNYNWVAWGENLASGAESTKQAVDRLINSPEHCVNIMESGFAELGGACAQNADSYFGTYYVQVFGDR</sequence>
<dbReference type="Pfam" id="PF00188">
    <property type="entry name" value="CAP"/>
    <property type="match status" value="1"/>
</dbReference>
<proteinExistence type="predicted"/>
<dbReference type="InterPro" id="IPR014044">
    <property type="entry name" value="CAP_dom"/>
</dbReference>
<protein>
    <submittedName>
        <fullName evidence="2">SCP/PR1 domain-containing proteins</fullName>
    </submittedName>
</protein>